<dbReference type="Pfam" id="PF04468">
    <property type="entry name" value="PSP1"/>
    <property type="match status" value="1"/>
</dbReference>
<sequence length="560" mass="61380">MEVTHQQPMPCFNVFSSFLQEITNTSLFGPENKENIPPGRTGKFLSEGGRGCRSSWKDTGVTQLQNISMNSCRCTPIPNRQRTNHTGLTPGNKYAAGSPCAGSFFPINANVSETSLTTENDAGDLKESDCFITPVRRWKCADAVTNAIHTAATPCTQQSRLFELFQGTGPLFPPPPLTPNTSMESTLIPRGVLLESDEDDNDVVEEQTAQRPCLFGESRSVTQSQSYLQPLQEGRPPQQLGGKEERSPPTSSIPANVQSAQPQHVVQHNGPPPAYPHNEKRQTTTRVVGNTTSLIAVSGRRVPIDKLHLLLRPAAAQGKSGVKTKDLSTADNGVVHSAFDRANSVPLLPSSRPKPTALTSVKVIALPGVALDPPMKRPLPVYQHCDHVILEFARGVVMRFQVDPSQPLPVIGRRYLAAIKSSRSPYDNVAYEDAGVCVYLQRHHSDGNLTTGAVQKSVLHDGSILREVSENIPTDAERLQELGTACNIATVECCKQFRFLNLPFELVDVCYTFDRSICIVYYAIQPQEGTSSQPNISRLLRMLQFTLQTKVFLKGITGRE</sequence>
<dbReference type="InterPro" id="IPR007557">
    <property type="entry name" value="PSP1_C"/>
</dbReference>
<feature type="compositionally biased region" description="Polar residues" evidence="1">
    <location>
        <begin position="248"/>
        <end position="266"/>
    </location>
</feature>
<accession>A0A061IZH4</accession>
<reference evidence="3 4" key="1">
    <citation type="submission" date="2013-07" db="EMBL/GenBank/DDBJ databases">
        <authorList>
            <person name="Stoco P.H."/>
            <person name="Wagner G."/>
            <person name="Gerber A."/>
            <person name="Zaha A."/>
            <person name="Thompson C."/>
            <person name="Bartholomeu D.C."/>
            <person name="Luckemeyer D.D."/>
            <person name="Bahia D."/>
            <person name="Loreto E."/>
            <person name="Prestes E.B."/>
            <person name="Lima F.M."/>
            <person name="Rodrigues-Luiz G."/>
            <person name="Vallejo G.A."/>
            <person name="Filho J.F."/>
            <person name="Monteiro K.M."/>
            <person name="Tyler K.M."/>
            <person name="de Almeida L.G."/>
            <person name="Ortiz M.F."/>
            <person name="Siervo M.A."/>
            <person name="de Moraes M.H."/>
            <person name="Cunha O.L."/>
            <person name="Mendonca-Neto R."/>
            <person name="Silva R."/>
            <person name="Teixeira S.M."/>
            <person name="Murta S.M."/>
            <person name="Sincero T.C."/>
            <person name="Mendes T.A."/>
            <person name="Urmenyi T.P."/>
            <person name="Silva V.G."/>
            <person name="da Rocha W.D."/>
            <person name="Andersson B."/>
            <person name="Romanha A.J."/>
            <person name="Steindel M."/>
            <person name="de Vasconcelos A.T."/>
            <person name="Grisard E.C."/>
        </authorList>
    </citation>
    <scope>NUCLEOTIDE SEQUENCE [LARGE SCALE GENOMIC DNA]</scope>
    <source>
        <strain evidence="3 4">SC58</strain>
    </source>
</reference>
<feature type="compositionally biased region" description="Polar residues" evidence="1">
    <location>
        <begin position="219"/>
        <end position="229"/>
    </location>
</feature>
<dbReference type="EMBL" id="AUPL01003747">
    <property type="protein sequence ID" value="ESL08548.1"/>
    <property type="molecule type" value="Genomic_DNA"/>
</dbReference>
<protein>
    <submittedName>
        <fullName evidence="3">ESAG8-associated protein</fullName>
    </submittedName>
</protein>
<organism evidence="3 4">
    <name type="scientific">Trypanosoma rangeli SC58</name>
    <dbReference type="NCBI Taxonomy" id="429131"/>
    <lineage>
        <taxon>Eukaryota</taxon>
        <taxon>Discoba</taxon>
        <taxon>Euglenozoa</taxon>
        <taxon>Kinetoplastea</taxon>
        <taxon>Metakinetoplastina</taxon>
        <taxon>Trypanosomatida</taxon>
        <taxon>Trypanosomatidae</taxon>
        <taxon>Trypanosoma</taxon>
        <taxon>Herpetosoma</taxon>
    </lineage>
</organism>
<dbReference type="Proteomes" id="UP000031737">
    <property type="component" value="Unassembled WGS sequence"/>
</dbReference>
<evidence type="ECO:0000259" key="2">
    <source>
        <dbReference type="PROSITE" id="PS51411"/>
    </source>
</evidence>
<dbReference type="VEuPathDB" id="TriTrypDB:TRSC58_03747"/>
<feature type="region of interest" description="Disordered" evidence="1">
    <location>
        <begin position="198"/>
        <end position="284"/>
    </location>
</feature>
<feature type="domain" description="PSP1 C-terminal" evidence="2">
    <location>
        <begin position="462"/>
        <end position="556"/>
    </location>
</feature>
<dbReference type="OrthoDB" id="273201at2759"/>
<evidence type="ECO:0000256" key="1">
    <source>
        <dbReference type="SAM" id="MobiDB-lite"/>
    </source>
</evidence>
<comment type="caution">
    <text evidence="3">The sequence shown here is derived from an EMBL/GenBank/DDBJ whole genome shotgun (WGS) entry which is preliminary data.</text>
</comment>
<evidence type="ECO:0000313" key="4">
    <source>
        <dbReference type="Proteomes" id="UP000031737"/>
    </source>
</evidence>
<dbReference type="AlphaFoldDB" id="A0A061IZH4"/>
<name>A0A061IZH4_TRYRA</name>
<dbReference type="PROSITE" id="PS51411">
    <property type="entry name" value="PSP1_C"/>
    <property type="match status" value="1"/>
</dbReference>
<feature type="region of interest" description="Disordered" evidence="1">
    <location>
        <begin position="29"/>
        <end position="48"/>
    </location>
</feature>
<keyword evidence="4" id="KW-1185">Reference proteome</keyword>
<evidence type="ECO:0000313" key="3">
    <source>
        <dbReference type="EMBL" id="ESL08548.1"/>
    </source>
</evidence>
<proteinExistence type="predicted"/>
<gene>
    <name evidence="3" type="ORF">TRSC58_03747</name>
</gene>